<dbReference type="InterPro" id="IPR028082">
    <property type="entry name" value="Peripla_BP_I"/>
</dbReference>
<evidence type="ECO:0000256" key="1">
    <source>
        <dbReference type="ARBA" id="ARBA00010062"/>
    </source>
</evidence>
<evidence type="ECO:0000313" key="6">
    <source>
        <dbReference type="EMBL" id="MBK8890501.1"/>
    </source>
</evidence>
<dbReference type="SUPFAM" id="SSF53822">
    <property type="entry name" value="Periplasmic binding protein-like I"/>
    <property type="match status" value="1"/>
</dbReference>
<name>A0A9D7LM25_9RHOO</name>
<evidence type="ECO:0000256" key="3">
    <source>
        <dbReference type="ARBA" id="ARBA00022729"/>
    </source>
</evidence>
<evidence type="ECO:0000256" key="2">
    <source>
        <dbReference type="ARBA" id="ARBA00022448"/>
    </source>
</evidence>
<evidence type="ECO:0000256" key="4">
    <source>
        <dbReference type="ARBA" id="ARBA00022970"/>
    </source>
</evidence>
<accession>A0A9D7LM25</accession>
<dbReference type="PANTHER" id="PTHR30483:SF6">
    <property type="entry name" value="PERIPLASMIC BINDING PROTEIN OF ABC TRANSPORTER FOR NATURAL AMINO ACIDS"/>
    <property type="match status" value="1"/>
</dbReference>
<feature type="domain" description="Leucine-binding protein" evidence="5">
    <location>
        <begin position="12"/>
        <end position="341"/>
    </location>
</feature>
<evidence type="ECO:0000259" key="5">
    <source>
        <dbReference type="Pfam" id="PF13458"/>
    </source>
</evidence>
<comment type="caution">
    <text evidence="6">The sequence shown here is derived from an EMBL/GenBank/DDBJ whole genome shotgun (WGS) entry which is preliminary data.</text>
</comment>
<dbReference type="InterPro" id="IPR051010">
    <property type="entry name" value="BCAA_transport"/>
</dbReference>
<dbReference type="CDD" id="cd19983">
    <property type="entry name" value="PBP1_ABC_HAAT-like"/>
    <property type="match status" value="1"/>
</dbReference>
<keyword evidence="3" id="KW-0732">Signal</keyword>
<dbReference type="Gene3D" id="3.40.50.2300">
    <property type="match status" value="2"/>
</dbReference>
<dbReference type="PRINTS" id="PR00337">
    <property type="entry name" value="LEUILEVALBP"/>
</dbReference>
<gene>
    <name evidence="6" type="ORF">IPN75_08865</name>
</gene>
<dbReference type="PANTHER" id="PTHR30483">
    <property type="entry name" value="LEUCINE-SPECIFIC-BINDING PROTEIN"/>
    <property type="match status" value="1"/>
</dbReference>
<dbReference type="Proteomes" id="UP000808146">
    <property type="component" value="Unassembled WGS sequence"/>
</dbReference>
<proteinExistence type="inferred from homology"/>
<dbReference type="Pfam" id="PF13458">
    <property type="entry name" value="Peripla_BP_6"/>
    <property type="match status" value="1"/>
</dbReference>
<evidence type="ECO:0000313" key="7">
    <source>
        <dbReference type="Proteomes" id="UP000808146"/>
    </source>
</evidence>
<dbReference type="EMBL" id="JADKBR010000007">
    <property type="protein sequence ID" value="MBK8890501.1"/>
    <property type="molecule type" value="Genomic_DNA"/>
</dbReference>
<sequence length="354" mass="37572">MSLLGGCAPPEPLRLGFIGGLTGRSADLAESGHKGALLAVEQANAAGGIGGRKIELVARDDGQNPAMAVRALEELAALRVEAVIGPLTSAMAVAVLPAAEKAGLVMVSPTVTASPLSGKDDQLFKVVSSTREHASHSAKYVYAQGARRVAAAYDLGNSAYTRAWLTDFREALVALGGEVVVDAAFTSGDDPSYRNAVNTLVTARPDAILLIANAVDTVRLLLIARKQGFAAKAIGVTWAATEQLIELGGRTVEGLILTQYFNRDDTSPRYQAFQATYRARFKEDPGFASIAAYDATRATLFAIGKRGKEPLKQALLTAGPYEGAQDIWNFDRFGDGQRKAYVTIVRDGRFVNVE</sequence>
<reference evidence="6" key="1">
    <citation type="submission" date="2020-10" db="EMBL/GenBank/DDBJ databases">
        <title>Connecting structure to function with the recovery of over 1000 high-quality activated sludge metagenome-assembled genomes encoding full-length rRNA genes using long-read sequencing.</title>
        <authorList>
            <person name="Singleton C.M."/>
            <person name="Petriglieri F."/>
            <person name="Kristensen J.M."/>
            <person name="Kirkegaard R.H."/>
            <person name="Michaelsen T.Y."/>
            <person name="Andersen M.H."/>
            <person name="Karst S.M."/>
            <person name="Dueholm M.S."/>
            <person name="Nielsen P.H."/>
            <person name="Albertsen M."/>
        </authorList>
    </citation>
    <scope>NUCLEOTIDE SEQUENCE</scope>
    <source>
        <strain evidence="6">OdNE_18-Q3-R46-58_BAT3C.305</strain>
    </source>
</reference>
<comment type="similarity">
    <text evidence="1">Belongs to the leucine-binding protein family.</text>
</comment>
<dbReference type="AlphaFoldDB" id="A0A9D7LM25"/>
<dbReference type="InterPro" id="IPR000709">
    <property type="entry name" value="Leu_Ile_Val-bd"/>
</dbReference>
<keyword evidence="4" id="KW-0029">Amino-acid transport</keyword>
<organism evidence="6 7">
    <name type="scientific">Candidatus Dechloromonas phosphorivorans</name>
    <dbReference type="NCBI Taxonomy" id="2899244"/>
    <lineage>
        <taxon>Bacteria</taxon>
        <taxon>Pseudomonadati</taxon>
        <taxon>Pseudomonadota</taxon>
        <taxon>Betaproteobacteria</taxon>
        <taxon>Rhodocyclales</taxon>
        <taxon>Azonexaceae</taxon>
        <taxon>Dechloromonas</taxon>
    </lineage>
</organism>
<dbReference type="InterPro" id="IPR028081">
    <property type="entry name" value="Leu-bd"/>
</dbReference>
<keyword evidence="2" id="KW-0813">Transport</keyword>
<protein>
    <submittedName>
        <fullName evidence="6">ABC transporter substrate-binding protein</fullName>
    </submittedName>
</protein>
<dbReference type="GO" id="GO:0006865">
    <property type="term" value="P:amino acid transport"/>
    <property type="evidence" value="ECO:0007669"/>
    <property type="project" value="UniProtKB-KW"/>
</dbReference>